<evidence type="ECO:0000256" key="1">
    <source>
        <dbReference type="SAM" id="Coils"/>
    </source>
</evidence>
<evidence type="ECO:0000313" key="3">
    <source>
        <dbReference type="EMBL" id="MDP0400515.1"/>
    </source>
</evidence>
<feature type="coiled-coil region" evidence="1">
    <location>
        <begin position="100"/>
        <end position="161"/>
    </location>
</feature>
<dbReference type="Proteomes" id="UP001178281">
    <property type="component" value="Unassembled WGS sequence"/>
</dbReference>
<evidence type="ECO:0000256" key="2">
    <source>
        <dbReference type="SAM" id="MobiDB-lite"/>
    </source>
</evidence>
<accession>A0AA90NKF9</accession>
<organism evidence="3 4">
    <name type="scientific">Tsukamurella strandjordii</name>
    <dbReference type="NCBI Taxonomy" id="147577"/>
    <lineage>
        <taxon>Bacteria</taxon>
        <taxon>Bacillati</taxon>
        <taxon>Actinomycetota</taxon>
        <taxon>Actinomycetes</taxon>
        <taxon>Mycobacteriales</taxon>
        <taxon>Tsukamurellaceae</taxon>
        <taxon>Tsukamurella</taxon>
    </lineage>
</organism>
<reference evidence="3" key="1">
    <citation type="submission" date="2023-08" db="EMBL/GenBank/DDBJ databases">
        <title>The draft genome of Tsukamurella strandjordii strain 050030.</title>
        <authorList>
            <person name="Zhao F."/>
            <person name="Feng Y."/>
            <person name="Zong Z."/>
        </authorList>
    </citation>
    <scope>NUCLEOTIDE SEQUENCE</scope>
    <source>
        <strain evidence="3">050030</strain>
    </source>
</reference>
<comment type="caution">
    <text evidence="3">The sequence shown here is derived from an EMBL/GenBank/DDBJ whole genome shotgun (WGS) entry which is preliminary data.</text>
</comment>
<keyword evidence="4" id="KW-1185">Reference proteome</keyword>
<dbReference type="RefSeq" id="WP_305112890.1">
    <property type="nucleotide sequence ID" value="NZ_JAUTIX010000010.1"/>
</dbReference>
<feature type="compositionally biased region" description="Polar residues" evidence="2">
    <location>
        <begin position="1"/>
        <end position="11"/>
    </location>
</feature>
<feature type="region of interest" description="Disordered" evidence="2">
    <location>
        <begin position="1"/>
        <end position="20"/>
    </location>
</feature>
<name>A0AA90NKF9_9ACTN</name>
<dbReference type="EMBL" id="JAUTIX010000010">
    <property type="protein sequence ID" value="MDP0400515.1"/>
    <property type="molecule type" value="Genomic_DNA"/>
</dbReference>
<sequence>MTSTGTNSRSATEVLADARASRSADKRARVYAAVDKLKQSPHPPITFAAVARAAQVSRWLTYTDDIRCYIEQAQRQQREVQVAGSGAGNTASALSLKTDLALARDQLRKQRTEIAQLKDAIRRHVGAQLDHVSIQQLRQRIDELLSANTNLAEENTRLRHQLDATTTDLAAARASLKQMIREASTQQR</sequence>
<keyword evidence="1" id="KW-0175">Coiled coil</keyword>
<protein>
    <submittedName>
        <fullName evidence="3">Uncharacterized protein</fullName>
    </submittedName>
</protein>
<evidence type="ECO:0000313" key="4">
    <source>
        <dbReference type="Proteomes" id="UP001178281"/>
    </source>
</evidence>
<gene>
    <name evidence="3" type="ORF">Q7X28_21565</name>
</gene>
<proteinExistence type="predicted"/>
<dbReference type="AlphaFoldDB" id="A0AA90NKF9"/>